<dbReference type="AlphaFoldDB" id="A0A437MCN7"/>
<evidence type="ECO:0000313" key="7">
    <source>
        <dbReference type="Proteomes" id="UP000282957"/>
    </source>
</evidence>
<name>A0A437MCN7_9PROT</name>
<dbReference type="EC" id="6.3.4.15" evidence="3"/>
<dbReference type="RefSeq" id="WP_127788899.1">
    <property type="nucleotide sequence ID" value="NZ_SACL01000006.1"/>
</dbReference>
<organism evidence="6 7">
    <name type="scientific">Rhodovarius crocodyli</name>
    <dbReference type="NCBI Taxonomy" id="1979269"/>
    <lineage>
        <taxon>Bacteria</taxon>
        <taxon>Pseudomonadati</taxon>
        <taxon>Pseudomonadota</taxon>
        <taxon>Alphaproteobacteria</taxon>
        <taxon>Acetobacterales</taxon>
        <taxon>Roseomonadaceae</taxon>
        <taxon>Rhodovarius</taxon>
    </lineage>
</organism>
<dbReference type="EMBL" id="SACL01000006">
    <property type="protein sequence ID" value="RVT95414.1"/>
    <property type="molecule type" value="Genomic_DNA"/>
</dbReference>
<dbReference type="OrthoDB" id="9807064at2"/>
<keyword evidence="7" id="KW-1185">Reference proteome</keyword>
<evidence type="ECO:0000256" key="2">
    <source>
        <dbReference type="ARBA" id="ARBA00023267"/>
    </source>
</evidence>
<accession>A0A437MCN7</accession>
<protein>
    <recommendedName>
        <fullName evidence="3">biotin--[biotin carboxyl-carrier protein] ligase</fullName>
        <ecNumber evidence="3">6.3.4.15</ecNumber>
    </recommendedName>
</protein>
<dbReference type="InterPro" id="IPR045864">
    <property type="entry name" value="aa-tRNA-synth_II/BPL/LPL"/>
</dbReference>
<dbReference type="Gene3D" id="3.30.930.10">
    <property type="entry name" value="Bira Bifunctional Protein, Domain 2"/>
    <property type="match status" value="1"/>
</dbReference>
<keyword evidence="1 6" id="KW-0436">Ligase</keyword>
<gene>
    <name evidence="6" type="ORF">EOD42_17685</name>
</gene>
<evidence type="ECO:0000313" key="6">
    <source>
        <dbReference type="EMBL" id="RVT95414.1"/>
    </source>
</evidence>
<reference evidence="6 7" key="1">
    <citation type="submission" date="2019-01" db="EMBL/GenBank/DDBJ databases">
        <authorList>
            <person name="Chen W.-M."/>
        </authorList>
    </citation>
    <scope>NUCLEOTIDE SEQUENCE [LARGE SCALE GENOMIC DNA]</scope>
    <source>
        <strain evidence="6 7">CCP-6</strain>
    </source>
</reference>
<evidence type="ECO:0000256" key="4">
    <source>
        <dbReference type="ARBA" id="ARBA00047846"/>
    </source>
</evidence>
<dbReference type="GO" id="GO:0005737">
    <property type="term" value="C:cytoplasm"/>
    <property type="evidence" value="ECO:0007669"/>
    <property type="project" value="TreeGrafter"/>
</dbReference>
<dbReference type="InterPro" id="IPR004143">
    <property type="entry name" value="BPL_LPL_catalytic"/>
</dbReference>
<feature type="domain" description="BPL/LPL catalytic" evidence="5">
    <location>
        <begin position="3"/>
        <end position="181"/>
    </location>
</feature>
<sequence>MAPAEHRGGVGWRLSVHEVLPSTSTLLRELADQGEPEGLAILARRQTAGRGTQGRAWESREGNLFISMLLRPAVPLRVVPQAAFVAAVALHQAAGPATRLKWPNDLMLDGAKCAGILTETATDAAGDLAWLMFGIGVNLAYAPEVPGRAVACLGAQPVEAFAHRLLDAVSHWHALWLAEGFVPIREAWMRAGPELGSEVTATRAGSRLTGRYEGISEEGGLLLATEARTYALHSGEVA</sequence>
<dbReference type="PANTHER" id="PTHR12835:SF5">
    <property type="entry name" value="BIOTIN--PROTEIN LIGASE"/>
    <property type="match status" value="1"/>
</dbReference>
<dbReference type="Pfam" id="PF03099">
    <property type="entry name" value="BPL_LplA_LipB"/>
    <property type="match status" value="1"/>
</dbReference>
<dbReference type="PROSITE" id="PS51733">
    <property type="entry name" value="BPL_LPL_CATALYTIC"/>
    <property type="match status" value="1"/>
</dbReference>
<dbReference type="Proteomes" id="UP000282957">
    <property type="component" value="Unassembled WGS sequence"/>
</dbReference>
<comment type="caution">
    <text evidence="6">The sequence shown here is derived from an EMBL/GenBank/DDBJ whole genome shotgun (WGS) entry which is preliminary data.</text>
</comment>
<dbReference type="PANTHER" id="PTHR12835">
    <property type="entry name" value="BIOTIN PROTEIN LIGASE"/>
    <property type="match status" value="1"/>
</dbReference>
<dbReference type="SUPFAM" id="SSF55681">
    <property type="entry name" value="Class II aaRS and biotin synthetases"/>
    <property type="match status" value="1"/>
</dbReference>
<evidence type="ECO:0000259" key="5">
    <source>
        <dbReference type="PROSITE" id="PS51733"/>
    </source>
</evidence>
<dbReference type="Gene3D" id="2.30.30.100">
    <property type="match status" value="1"/>
</dbReference>
<evidence type="ECO:0000256" key="3">
    <source>
        <dbReference type="ARBA" id="ARBA00024227"/>
    </source>
</evidence>
<dbReference type="InterPro" id="IPR004408">
    <property type="entry name" value="Biotin_CoA_COase_ligase"/>
</dbReference>
<dbReference type="InterPro" id="IPR003142">
    <property type="entry name" value="BPL_C"/>
</dbReference>
<dbReference type="NCBIfam" id="TIGR00121">
    <property type="entry name" value="birA_ligase"/>
    <property type="match status" value="1"/>
</dbReference>
<keyword evidence="2" id="KW-0092">Biotin</keyword>
<dbReference type="CDD" id="cd16442">
    <property type="entry name" value="BPL"/>
    <property type="match status" value="1"/>
</dbReference>
<dbReference type="GO" id="GO:0004077">
    <property type="term" value="F:biotin--[biotin carboxyl-carrier protein] ligase activity"/>
    <property type="evidence" value="ECO:0007669"/>
    <property type="project" value="UniProtKB-EC"/>
</dbReference>
<proteinExistence type="predicted"/>
<evidence type="ECO:0000256" key="1">
    <source>
        <dbReference type="ARBA" id="ARBA00022598"/>
    </source>
</evidence>
<dbReference type="Pfam" id="PF02237">
    <property type="entry name" value="BPL_C"/>
    <property type="match status" value="1"/>
</dbReference>
<comment type="catalytic activity">
    <reaction evidence="4">
        <text>biotin + L-lysyl-[protein] + ATP = N(6)-biotinyl-L-lysyl-[protein] + AMP + diphosphate + H(+)</text>
        <dbReference type="Rhea" id="RHEA:11756"/>
        <dbReference type="Rhea" id="RHEA-COMP:9752"/>
        <dbReference type="Rhea" id="RHEA-COMP:10505"/>
        <dbReference type="ChEBI" id="CHEBI:15378"/>
        <dbReference type="ChEBI" id="CHEBI:29969"/>
        <dbReference type="ChEBI" id="CHEBI:30616"/>
        <dbReference type="ChEBI" id="CHEBI:33019"/>
        <dbReference type="ChEBI" id="CHEBI:57586"/>
        <dbReference type="ChEBI" id="CHEBI:83144"/>
        <dbReference type="ChEBI" id="CHEBI:456215"/>
        <dbReference type="EC" id="6.3.4.15"/>
    </reaction>
</comment>